<dbReference type="PANTHER" id="PTHR16222:SF12">
    <property type="entry name" value="ADP-RIBOSYLGLYCOHYDROLASE-RELATED"/>
    <property type="match status" value="1"/>
</dbReference>
<keyword evidence="3" id="KW-1185">Reference proteome</keyword>
<keyword evidence="1" id="KW-0479">Metal-binding</keyword>
<dbReference type="RefSeq" id="WP_222846265.1">
    <property type="nucleotide sequence ID" value="NZ_CAAHFH010000001.1"/>
</dbReference>
<feature type="binding site" evidence="1">
    <location>
        <position position="500"/>
    </location>
    <ligand>
        <name>Mg(2+)</name>
        <dbReference type="ChEBI" id="CHEBI:18420"/>
        <label>1</label>
    </ligand>
</feature>
<dbReference type="Proteomes" id="UP000346198">
    <property type="component" value="Unassembled WGS sequence"/>
</dbReference>
<dbReference type="EMBL" id="CAAHFH010000001">
    <property type="protein sequence ID" value="VGO20228.1"/>
    <property type="molecule type" value="Genomic_DNA"/>
</dbReference>
<dbReference type="AlphaFoldDB" id="A0A6C2UJF1"/>
<organism evidence="2 3">
    <name type="scientific">Pontiella sulfatireligans</name>
    <dbReference type="NCBI Taxonomy" id="2750658"/>
    <lineage>
        <taxon>Bacteria</taxon>
        <taxon>Pseudomonadati</taxon>
        <taxon>Kiritimatiellota</taxon>
        <taxon>Kiritimatiellia</taxon>
        <taxon>Kiritimatiellales</taxon>
        <taxon>Pontiellaceae</taxon>
        <taxon>Pontiella</taxon>
    </lineage>
</organism>
<keyword evidence="2" id="KW-0378">Hydrolase</keyword>
<sequence>MKTIAGIDRQAYRLARDYLPSLGISGVTETLVEKYLNPVAAGSASCTMPALYERLLLSAQNANMKAGVIGGSIGGVDKLAAVLEDFDSAAVISKYGGDCEAMLDEIVATLKPRGQIRRTPRSIWPRYCQTISSGAAFFDQFDSAQDFFQWADFFDRDDRARASLAMLLSREIAGFGFALSCDFLKEIGYVNFPKPDVHLRDIFKALRLCDDQADDYQLFKAIIRLANNANVSPYHADKVFWLVGSGYFYRDENIGSEGRIGSKKQDFIEFKPPGSFSPVVDMVGGGPFCLEPGQWTDDTSMALCLADSLVACRGFDARDQMERYVRWRDEGYLSSNGICFDIGTTVSRALGRFLRTGDPFAGSVSPNAAGNGSLMRLAPAPLFFASNPEQAVQMSAESSRTTHGAATCLDACRYFGGLIVGAVQGASKEELLSSQYTPVDGLWSHMPLCAEIFDIASGSFKRKEPPDIVGSGYVVKSLEAALWAFHKSSTFEAGVNLGNDADTTAAIYGQIAGAYYGLEGIPASWRERISHAGLIAELARGLYASRTDSAGRSLE</sequence>
<feature type="binding site" evidence="1">
    <location>
        <position position="298"/>
    </location>
    <ligand>
        <name>Mg(2+)</name>
        <dbReference type="ChEBI" id="CHEBI:18420"/>
        <label>1</label>
    </ligand>
</feature>
<dbReference type="SUPFAM" id="SSF101478">
    <property type="entry name" value="ADP-ribosylglycohydrolase"/>
    <property type="match status" value="1"/>
</dbReference>
<name>A0A6C2UJF1_9BACT</name>
<comment type="cofactor">
    <cofactor evidence="1">
        <name>Mg(2+)</name>
        <dbReference type="ChEBI" id="CHEBI:18420"/>
    </cofactor>
    <text evidence="1">Binds 2 magnesium ions per subunit.</text>
</comment>
<dbReference type="Gene3D" id="1.10.4080.10">
    <property type="entry name" value="ADP-ribosylation/Crystallin J1"/>
    <property type="match status" value="1"/>
</dbReference>
<feature type="binding site" evidence="1">
    <location>
        <position position="503"/>
    </location>
    <ligand>
        <name>Mg(2+)</name>
        <dbReference type="ChEBI" id="CHEBI:18420"/>
        <label>1</label>
    </ligand>
</feature>
<reference evidence="2 3" key="1">
    <citation type="submission" date="2019-04" db="EMBL/GenBank/DDBJ databases">
        <authorList>
            <person name="Van Vliet M D."/>
        </authorList>
    </citation>
    <scope>NUCLEOTIDE SEQUENCE [LARGE SCALE GENOMIC DNA]</scope>
    <source>
        <strain evidence="2 3">F21</strain>
    </source>
</reference>
<dbReference type="InterPro" id="IPR036705">
    <property type="entry name" value="Ribosyl_crysJ1_sf"/>
</dbReference>
<evidence type="ECO:0000313" key="2">
    <source>
        <dbReference type="EMBL" id="VGO20228.1"/>
    </source>
</evidence>
<dbReference type="InterPro" id="IPR050792">
    <property type="entry name" value="ADP-ribosylglycohydrolase"/>
</dbReference>
<accession>A0A6C2UJF1</accession>
<dbReference type="Pfam" id="PF03747">
    <property type="entry name" value="ADP_ribosyl_GH"/>
    <property type="match status" value="1"/>
</dbReference>
<feature type="binding site" evidence="1">
    <location>
        <position position="296"/>
    </location>
    <ligand>
        <name>Mg(2+)</name>
        <dbReference type="ChEBI" id="CHEBI:18420"/>
        <label>1</label>
    </ligand>
</feature>
<feature type="binding site" evidence="1">
    <location>
        <position position="297"/>
    </location>
    <ligand>
        <name>Mg(2+)</name>
        <dbReference type="ChEBI" id="CHEBI:18420"/>
        <label>1</label>
    </ligand>
</feature>
<keyword evidence="1" id="KW-0460">Magnesium</keyword>
<dbReference type="GO" id="GO:0016787">
    <property type="term" value="F:hydrolase activity"/>
    <property type="evidence" value="ECO:0007669"/>
    <property type="project" value="UniProtKB-KW"/>
</dbReference>
<evidence type="ECO:0000313" key="3">
    <source>
        <dbReference type="Proteomes" id="UP000346198"/>
    </source>
</evidence>
<evidence type="ECO:0000256" key="1">
    <source>
        <dbReference type="PIRSR" id="PIRSR605502-1"/>
    </source>
</evidence>
<dbReference type="GO" id="GO:0046872">
    <property type="term" value="F:metal ion binding"/>
    <property type="evidence" value="ECO:0007669"/>
    <property type="project" value="UniProtKB-KW"/>
</dbReference>
<dbReference type="InterPro" id="IPR005502">
    <property type="entry name" value="Ribosyl_crysJ1"/>
</dbReference>
<dbReference type="PANTHER" id="PTHR16222">
    <property type="entry name" value="ADP-RIBOSYLGLYCOHYDROLASE"/>
    <property type="match status" value="1"/>
</dbReference>
<feature type="binding site" evidence="1">
    <location>
        <position position="502"/>
    </location>
    <ligand>
        <name>Mg(2+)</name>
        <dbReference type="ChEBI" id="CHEBI:18420"/>
        <label>1</label>
    </ligand>
</feature>
<proteinExistence type="predicted"/>
<protein>
    <submittedName>
        <fullName evidence="2">ADP-ribosyl-[dinitrogen reductase] glycohydrolase</fullName>
    </submittedName>
</protein>
<gene>
    <name evidence="2" type="primary">draG</name>
    <name evidence="2" type="ORF">SCARR_02289</name>
</gene>